<reference evidence="1 2" key="1">
    <citation type="journal article" date="2021" name="Hortic Res">
        <title>Chromosome-scale assembly of the Dendrobium chrysotoxum genome enhances the understanding of orchid evolution.</title>
        <authorList>
            <person name="Zhang Y."/>
            <person name="Zhang G.Q."/>
            <person name="Zhang D."/>
            <person name="Liu X.D."/>
            <person name="Xu X.Y."/>
            <person name="Sun W.H."/>
            <person name="Yu X."/>
            <person name="Zhu X."/>
            <person name="Wang Z.W."/>
            <person name="Zhao X."/>
            <person name="Zhong W.Y."/>
            <person name="Chen H."/>
            <person name="Yin W.L."/>
            <person name="Huang T."/>
            <person name="Niu S.C."/>
            <person name="Liu Z.J."/>
        </authorList>
    </citation>
    <scope>NUCLEOTIDE SEQUENCE [LARGE SCALE GENOMIC DNA]</scope>
    <source>
        <strain evidence="1">Lindl</strain>
    </source>
</reference>
<organism evidence="1 2">
    <name type="scientific">Dendrobium chrysotoxum</name>
    <name type="common">Orchid</name>
    <dbReference type="NCBI Taxonomy" id="161865"/>
    <lineage>
        <taxon>Eukaryota</taxon>
        <taxon>Viridiplantae</taxon>
        <taxon>Streptophyta</taxon>
        <taxon>Embryophyta</taxon>
        <taxon>Tracheophyta</taxon>
        <taxon>Spermatophyta</taxon>
        <taxon>Magnoliopsida</taxon>
        <taxon>Liliopsida</taxon>
        <taxon>Asparagales</taxon>
        <taxon>Orchidaceae</taxon>
        <taxon>Epidendroideae</taxon>
        <taxon>Malaxideae</taxon>
        <taxon>Dendrobiinae</taxon>
        <taxon>Dendrobium</taxon>
    </lineage>
</organism>
<name>A0AAV7GXQ6_DENCH</name>
<evidence type="ECO:0000313" key="1">
    <source>
        <dbReference type="EMBL" id="KAH0466620.1"/>
    </source>
</evidence>
<proteinExistence type="predicted"/>
<gene>
    <name evidence="1" type="ORF">IEQ34_003858</name>
</gene>
<dbReference type="EMBL" id="JAGFBR010000005">
    <property type="protein sequence ID" value="KAH0466620.1"/>
    <property type="molecule type" value="Genomic_DNA"/>
</dbReference>
<protein>
    <submittedName>
        <fullName evidence="1">Uncharacterized protein</fullName>
    </submittedName>
</protein>
<keyword evidence="2" id="KW-1185">Reference proteome</keyword>
<accession>A0AAV7GXQ6</accession>
<dbReference type="Proteomes" id="UP000775213">
    <property type="component" value="Unassembled WGS sequence"/>
</dbReference>
<dbReference type="AlphaFoldDB" id="A0AAV7GXQ6"/>
<sequence length="72" mass="7668">MCPPASIPPRLDINVSSSDEDVLLFLGGRKAGDPIPSNIITEVNPFSVQPWDSPGSLPLIFLLFFLCAKGGV</sequence>
<evidence type="ECO:0000313" key="2">
    <source>
        <dbReference type="Proteomes" id="UP000775213"/>
    </source>
</evidence>
<comment type="caution">
    <text evidence="1">The sequence shown here is derived from an EMBL/GenBank/DDBJ whole genome shotgun (WGS) entry which is preliminary data.</text>
</comment>